<evidence type="ECO:0000256" key="1">
    <source>
        <dbReference type="ARBA" id="ARBA00004571"/>
    </source>
</evidence>
<evidence type="ECO:0000256" key="8">
    <source>
        <dbReference type="ARBA" id="ARBA00023114"/>
    </source>
</evidence>
<evidence type="ECO:0000313" key="13">
    <source>
        <dbReference type="Proteomes" id="UP000275461"/>
    </source>
</evidence>
<protein>
    <submittedName>
        <fullName evidence="12">Putative porin</fullName>
    </submittedName>
</protein>
<dbReference type="InterPro" id="IPR050298">
    <property type="entry name" value="Gram-neg_bact_OMP"/>
</dbReference>
<dbReference type="AlphaFoldDB" id="A0A498CDC6"/>
<reference evidence="12 13" key="1">
    <citation type="submission" date="2018-10" db="EMBL/GenBank/DDBJ databases">
        <title>Genomic Encyclopedia of Type Strains, Phase IV (KMG-IV): sequencing the most valuable type-strain genomes for metagenomic binning, comparative biology and taxonomic classification.</title>
        <authorList>
            <person name="Goeker M."/>
        </authorList>
    </citation>
    <scope>NUCLEOTIDE SEQUENCE [LARGE SCALE GENOMIC DNA]</scope>
    <source>
        <strain evidence="12 13">DSM 12769</strain>
    </source>
</reference>
<name>A0A498CDC6_9GAMM</name>
<comment type="subunit">
    <text evidence="2">Homotrimer.</text>
</comment>
<proteinExistence type="predicted"/>
<evidence type="ECO:0000256" key="4">
    <source>
        <dbReference type="ARBA" id="ARBA00022452"/>
    </source>
</evidence>
<dbReference type="EMBL" id="RCDA01000001">
    <property type="protein sequence ID" value="RLK50448.1"/>
    <property type="molecule type" value="Genomic_DNA"/>
</dbReference>
<dbReference type="Pfam" id="PF13609">
    <property type="entry name" value="Porin_4"/>
    <property type="match status" value="1"/>
</dbReference>
<dbReference type="SUPFAM" id="SSF56935">
    <property type="entry name" value="Porins"/>
    <property type="match status" value="1"/>
</dbReference>
<dbReference type="Gene3D" id="2.40.160.10">
    <property type="entry name" value="Porin"/>
    <property type="match status" value="1"/>
</dbReference>
<feature type="domain" description="Porin" evidence="11">
    <location>
        <begin position="7"/>
        <end position="318"/>
    </location>
</feature>
<evidence type="ECO:0000256" key="3">
    <source>
        <dbReference type="ARBA" id="ARBA00022448"/>
    </source>
</evidence>
<evidence type="ECO:0000256" key="7">
    <source>
        <dbReference type="ARBA" id="ARBA00023065"/>
    </source>
</evidence>
<dbReference type="InterPro" id="IPR033900">
    <property type="entry name" value="Gram_neg_porin_domain"/>
</dbReference>
<keyword evidence="10" id="KW-0998">Cell outer membrane</keyword>
<dbReference type="PANTHER" id="PTHR34501:SF9">
    <property type="entry name" value="MAJOR OUTER MEMBRANE PROTEIN P.IA"/>
    <property type="match status" value="1"/>
</dbReference>
<dbReference type="PANTHER" id="PTHR34501">
    <property type="entry name" value="PROTEIN YDDL-RELATED"/>
    <property type="match status" value="1"/>
</dbReference>
<keyword evidence="9" id="KW-0472">Membrane</keyword>
<evidence type="ECO:0000313" key="12">
    <source>
        <dbReference type="EMBL" id="RLK50448.1"/>
    </source>
</evidence>
<dbReference type="CDD" id="cd00342">
    <property type="entry name" value="gram_neg_porins"/>
    <property type="match status" value="1"/>
</dbReference>
<dbReference type="GO" id="GO:0009279">
    <property type="term" value="C:cell outer membrane"/>
    <property type="evidence" value="ECO:0007669"/>
    <property type="project" value="UniProtKB-SubCell"/>
</dbReference>
<sequence>MFAGVVALTAAAPMVTNASADIDIYGAAHLSLDHLDNRSNGSNGSSQFLATNQSRLGLRGGHALSDTARVIFQYETEVNVTEGGDALFARSRTSYLGLTGPHGTLRAGHLDDPLKALTDRTQLFTARLGDPGNLIAGAGVTWEDGFGAANAPVHLRRHSNALDYTTPEWNGLSATVMGTPEQGASRDQTGAWMIRWQQQAFQLAAGCVHGREGNFADGSRSQTTRQVLAQYQQGDLNLVGIFQDHRRLSGRTDRDARAGLVGLGYQVLPVLELMGQVAHLDDDRGSDYDSTLYSVGVEHAMNPRARVYINYARVSNGDLAGRSVAGQAHGPPPGPGSSRAAMLDVAEGDNQWGISTGLVYIF</sequence>
<comment type="caution">
    <text evidence="12">The sequence shown here is derived from an EMBL/GenBank/DDBJ whole genome shotgun (WGS) entry which is preliminary data.</text>
</comment>
<accession>A0A498CDC6</accession>
<evidence type="ECO:0000256" key="9">
    <source>
        <dbReference type="ARBA" id="ARBA00023136"/>
    </source>
</evidence>
<dbReference type="InterPro" id="IPR023614">
    <property type="entry name" value="Porin_dom_sf"/>
</dbReference>
<dbReference type="GO" id="GO:0006811">
    <property type="term" value="P:monoatomic ion transport"/>
    <property type="evidence" value="ECO:0007669"/>
    <property type="project" value="UniProtKB-KW"/>
</dbReference>
<evidence type="ECO:0000256" key="5">
    <source>
        <dbReference type="ARBA" id="ARBA00022692"/>
    </source>
</evidence>
<keyword evidence="7" id="KW-0406">Ion transport</keyword>
<keyword evidence="8" id="KW-0626">Porin</keyword>
<dbReference type="GO" id="GO:0046930">
    <property type="term" value="C:pore complex"/>
    <property type="evidence" value="ECO:0007669"/>
    <property type="project" value="UniProtKB-KW"/>
</dbReference>
<evidence type="ECO:0000256" key="6">
    <source>
        <dbReference type="ARBA" id="ARBA00022729"/>
    </source>
</evidence>
<evidence type="ECO:0000259" key="11">
    <source>
        <dbReference type="Pfam" id="PF13609"/>
    </source>
</evidence>
<dbReference type="GO" id="GO:0015288">
    <property type="term" value="F:porin activity"/>
    <property type="evidence" value="ECO:0007669"/>
    <property type="project" value="UniProtKB-KW"/>
</dbReference>
<dbReference type="RefSeq" id="WP_281273353.1">
    <property type="nucleotide sequence ID" value="NZ_RCDA01000001.1"/>
</dbReference>
<evidence type="ECO:0000256" key="2">
    <source>
        <dbReference type="ARBA" id="ARBA00011233"/>
    </source>
</evidence>
<keyword evidence="3" id="KW-0813">Transport</keyword>
<keyword evidence="4" id="KW-1134">Transmembrane beta strand</keyword>
<keyword evidence="5" id="KW-0812">Transmembrane</keyword>
<gene>
    <name evidence="12" type="ORF">DFR31_0346</name>
</gene>
<keyword evidence="13" id="KW-1185">Reference proteome</keyword>
<evidence type="ECO:0000256" key="10">
    <source>
        <dbReference type="ARBA" id="ARBA00023237"/>
    </source>
</evidence>
<organism evidence="12 13">
    <name type="scientific">Alkalispirillum mobile</name>
    <dbReference type="NCBI Taxonomy" id="85925"/>
    <lineage>
        <taxon>Bacteria</taxon>
        <taxon>Pseudomonadati</taxon>
        <taxon>Pseudomonadota</taxon>
        <taxon>Gammaproteobacteria</taxon>
        <taxon>Chromatiales</taxon>
        <taxon>Ectothiorhodospiraceae</taxon>
        <taxon>Alkalispirillum</taxon>
    </lineage>
</organism>
<dbReference type="Proteomes" id="UP000275461">
    <property type="component" value="Unassembled WGS sequence"/>
</dbReference>
<comment type="subcellular location">
    <subcellularLocation>
        <location evidence="1">Cell outer membrane</location>
        <topology evidence="1">Multi-pass membrane protein</topology>
    </subcellularLocation>
</comment>
<keyword evidence="6" id="KW-0732">Signal</keyword>